<keyword evidence="3" id="KW-1185">Reference proteome</keyword>
<proteinExistence type="predicted"/>
<reference evidence="2" key="1">
    <citation type="journal article" date="2017" name="Nature">
        <title>The genome of Chenopodium quinoa.</title>
        <authorList>
            <person name="Jarvis D.E."/>
            <person name="Ho Y.S."/>
            <person name="Lightfoot D.J."/>
            <person name="Schmoeckel S.M."/>
            <person name="Li B."/>
            <person name="Borm T.J.A."/>
            <person name="Ohyanagi H."/>
            <person name="Mineta K."/>
            <person name="Michell C.T."/>
            <person name="Saber N."/>
            <person name="Kharbatia N.M."/>
            <person name="Rupper R.R."/>
            <person name="Sharp A.R."/>
            <person name="Dally N."/>
            <person name="Boughton B.A."/>
            <person name="Woo Y.H."/>
            <person name="Gao G."/>
            <person name="Schijlen E.G.W.M."/>
            <person name="Guo X."/>
            <person name="Momin A.A."/>
            <person name="Negrao S."/>
            <person name="Al-Babili S."/>
            <person name="Gehring C."/>
            <person name="Roessner U."/>
            <person name="Jung C."/>
            <person name="Murphy K."/>
            <person name="Arold S.T."/>
            <person name="Gojobori T."/>
            <person name="van der Linden C.G."/>
            <person name="van Loo E.N."/>
            <person name="Jellen E.N."/>
            <person name="Maughan P.J."/>
            <person name="Tester M."/>
        </authorList>
    </citation>
    <scope>NUCLEOTIDE SEQUENCE [LARGE SCALE GENOMIC DNA]</scope>
    <source>
        <strain evidence="2">cv. PI 614886</strain>
    </source>
</reference>
<evidence type="ECO:0000313" key="2">
    <source>
        <dbReference type="EnsemblPlants" id="AUR62020211-RA:cds"/>
    </source>
</evidence>
<reference evidence="2" key="2">
    <citation type="submission" date="2021-03" db="UniProtKB">
        <authorList>
            <consortium name="EnsemblPlants"/>
        </authorList>
    </citation>
    <scope>IDENTIFICATION</scope>
</reference>
<organism evidence="2 3">
    <name type="scientific">Chenopodium quinoa</name>
    <name type="common">Quinoa</name>
    <dbReference type="NCBI Taxonomy" id="63459"/>
    <lineage>
        <taxon>Eukaryota</taxon>
        <taxon>Viridiplantae</taxon>
        <taxon>Streptophyta</taxon>
        <taxon>Embryophyta</taxon>
        <taxon>Tracheophyta</taxon>
        <taxon>Spermatophyta</taxon>
        <taxon>Magnoliopsida</taxon>
        <taxon>eudicotyledons</taxon>
        <taxon>Gunneridae</taxon>
        <taxon>Pentapetalae</taxon>
        <taxon>Caryophyllales</taxon>
        <taxon>Chenopodiaceae</taxon>
        <taxon>Chenopodioideae</taxon>
        <taxon>Atripliceae</taxon>
        <taxon>Chenopodium</taxon>
    </lineage>
</organism>
<evidence type="ECO:0000313" key="3">
    <source>
        <dbReference type="Proteomes" id="UP000596660"/>
    </source>
</evidence>
<dbReference type="EnsemblPlants" id="AUR62020211-RA">
    <property type="protein sequence ID" value="AUR62020211-RA:cds"/>
    <property type="gene ID" value="AUR62020211"/>
</dbReference>
<protein>
    <recommendedName>
        <fullName evidence="1">DUF6598 domain-containing protein</fullName>
    </recommendedName>
</protein>
<dbReference type="Gramene" id="AUR62020211-RA">
    <property type="protein sequence ID" value="AUR62020211-RA:cds"/>
    <property type="gene ID" value="AUR62020211"/>
</dbReference>
<dbReference type="Pfam" id="PF20241">
    <property type="entry name" value="DUF6598"/>
    <property type="match status" value="1"/>
</dbReference>
<sequence length="887" mass="99020">MKSIAEDDSDPWYVERAKEILESDYCEPRNPHIPASPLFELSSIKISRNLFLDMDVRKGYVNDVRGLKFGVVIEFYGHIRLVDDNGNVFTLFKLDRKDAKTMVLEDTFSLILRKSQLGTPRCLPKHLGLHILLKDRIRDVVFCEDWAFLYFSEGDCNDLMLDTTYFSDPIPESPFRSALKISCTISYCALLACVSVTFLSVVSGSDQIDSEEVKLKLGASIILGNRKVFHELLDESLNLKFGVSTELCVLAVPAYSPLQILADLKFDGEETIVSELEFIPVDTRYGDEYEKEIVGQKCKMLVNVTWKHAFDKLPENYLREWNDAPSDDESEELDWKEGSSFEEKQKSLEELMEMTSKETGVYIQPQLQSLCDKKWLTNSCPEELVELFCVSICSFDDLGDVLSLTGEMDAYEITEIKNCFSVHELEVGILYPQLSQYCITAPNFGMFFDLEDAKGHQISRGFLEYSERILPEYNRRLCSIVPGKHGYAAAYYTVFQDATQARVKFTLLTPEKGGECRVCGSINGRYSNYNYSTNYEKNYFQSILYEKGKSVLVKGGDELPLRKSVIAVPSIASLILKVDLSILVKEAEYVRKCVETCAASSEAPAIAKIFAVPTKSQMNIFLHLLEFIVEALMLGSKIYVLSSLYDPLKGEAFVGSGIAVIVSDDGPGSCTCCICHGWKCGSYERTRASCLTKCETFIDEELLTFLEFDVQVSVSSRGENVLAAAGEIIEGEEPNILDNLEVLSGNTEYVEKTTSDGSCTVRVPAMKLPNALMKLLSENSDILGEIISGKLGQTYKNLDSQIGSIAEDGEPLEAFRKCIRDAVESDIVSAVAENKTDLIQKGLYPSDQSLCKKECCICVALNQDNDAMTLGFLGSLGAFKWEGLDGS</sequence>
<dbReference type="AlphaFoldDB" id="A0A803LXL0"/>
<feature type="domain" description="DUF6598" evidence="1">
    <location>
        <begin position="455"/>
        <end position="587"/>
    </location>
</feature>
<dbReference type="InterPro" id="IPR046533">
    <property type="entry name" value="DUF6598"/>
</dbReference>
<name>A0A803LXL0_CHEQI</name>
<dbReference type="Proteomes" id="UP000596660">
    <property type="component" value="Unplaced"/>
</dbReference>
<evidence type="ECO:0000259" key="1">
    <source>
        <dbReference type="Pfam" id="PF20241"/>
    </source>
</evidence>
<accession>A0A803LXL0</accession>